<dbReference type="InterPro" id="IPR003593">
    <property type="entry name" value="AAA+_ATPase"/>
</dbReference>
<keyword evidence="6" id="KW-1185">Reference proteome</keyword>
<dbReference type="GO" id="GO:0005524">
    <property type="term" value="F:ATP binding"/>
    <property type="evidence" value="ECO:0007669"/>
    <property type="project" value="UniProtKB-KW"/>
</dbReference>
<evidence type="ECO:0000256" key="2">
    <source>
        <dbReference type="ARBA" id="ARBA00022741"/>
    </source>
</evidence>
<evidence type="ECO:0000313" key="5">
    <source>
        <dbReference type="EMBL" id="GLS22248.1"/>
    </source>
</evidence>
<dbReference type="PANTHER" id="PTHR43790:SF4">
    <property type="entry name" value="GUANOSINE IMPORT ATP-BINDING PROTEIN NUPO"/>
    <property type="match status" value="1"/>
</dbReference>
<reference evidence="6" key="1">
    <citation type="journal article" date="2019" name="Int. J. Syst. Evol. Microbiol.">
        <title>The Global Catalogue of Microorganisms (GCM) 10K type strain sequencing project: providing services to taxonomists for standard genome sequencing and annotation.</title>
        <authorList>
            <consortium name="The Broad Institute Genomics Platform"/>
            <consortium name="The Broad Institute Genome Sequencing Center for Infectious Disease"/>
            <person name="Wu L."/>
            <person name="Ma J."/>
        </authorList>
    </citation>
    <scope>NUCLEOTIDE SEQUENCE [LARGE SCALE GENOMIC DNA]</scope>
    <source>
        <strain evidence="6">NBRC 101365</strain>
    </source>
</reference>
<dbReference type="PANTHER" id="PTHR43790">
    <property type="entry name" value="CARBOHYDRATE TRANSPORT ATP-BINDING PROTEIN MG119-RELATED"/>
    <property type="match status" value="1"/>
</dbReference>
<dbReference type="PROSITE" id="PS50893">
    <property type="entry name" value="ABC_TRANSPORTER_2"/>
    <property type="match status" value="2"/>
</dbReference>
<sequence length="515" mass="56262">MSATPPDTSTSLAIELRGISKRFGKVRANDNVSLGVRRGEIHGIIGENGAGKSTLMSILYGFYEPDEGEIWVGGAQRQIRSSSDAIAAGIGMVHQHFMLVEPFSVVENVMLGAEGHSIITKSRRRVREKLQEIEADYKLEVSPDALVRDLPVGVRQRVEILKALFRRADILVLDEPTGVLTPAETDHLFRILAALREEGKTVILITHKLREILAITDSVSVMRQGKLIQTLRTEATNQAELASLMVGRRVAATNRPARSEPGEALLDVRNLDYVDEIGVRRLKGVSFNVRAGEIVGIAGVSGNGQTELLAVLSGMVRPTSGDFSVGGRSIAAMRSPNARTLRNLGVGHIPEDRHRDGLVGRFSASECAILGRQDARGYNHRILSNRLAILAHTRALMHAYDVRPPDPFLRASNFSGGNQQKLIVGREVEDDPQILLIGQPTRGVDIGAIEQIHRRMLDLRQAGKALLLVSVELDEIRALSDRIIVMFDGTIVGELDGEDADEQTIGMMMAGVRPH</sequence>
<dbReference type="Pfam" id="PF00005">
    <property type="entry name" value="ABC_tran"/>
    <property type="match status" value="2"/>
</dbReference>
<dbReference type="EMBL" id="BSPC01000058">
    <property type="protein sequence ID" value="GLS22248.1"/>
    <property type="molecule type" value="Genomic_DNA"/>
</dbReference>
<dbReference type="SUPFAM" id="SSF52540">
    <property type="entry name" value="P-loop containing nucleoside triphosphate hydrolases"/>
    <property type="match status" value="2"/>
</dbReference>
<organism evidence="5 6">
    <name type="scientific">Labrys miyagiensis</name>
    <dbReference type="NCBI Taxonomy" id="346912"/>
    <lineage>
        <taxon>Bacteria</taxon>
        <taxon>Pseudomonadati</taxon>
        <taxon>Pseudomonadota</taxon>
        <taxon>Alphaproteobacteria</taxon>
        <taxon>Hyphomicrobiales</taxon>
        <taxon>Xanthobacteraceae</taxon>
        <taxon>Labrys</taxon>
    </lineage>
</organism>
<dbReference type="PROSITE" id="PS00211">
    <property type="entry name" value="ABC_TRANSPORTER_1"/>
    <property type="match status" value="1"/>
</dbReference>
<dbReference type="InterPro" id="IPR017871">
    <property type="entry name" value="ABC_transporter-like_CS"/>
</dbReference>
<dbReference type="CDD" id="cd03215">
    <property type="entry name" value="ABC_Carb_Monos_II"/>
    <property type="match status" value="1"/>
</dbReference>
<comment type="caution">
    <text evidence="5">The sequence shown here is derived from an EMBL/GenBank/DDBJ whole genome shotgun (WGS) entry which is preliminary data.</text>
</comment>
<accession>A0ABQ6CPJ5</accession>
<evidence type="ECO:0000256" key="3">
    <source>
        <dbReference type="ARBA" id="ARBA00022840"/>
    </source>
</evidence>
<evidence type="ECO:0000256" key="1">
    <source>
        <dbReference type="ARBA" id="ARBA00005417"/>
    </source>
</evidence>
<dbReference type="InterPro" id="IPR027417">
    <property type="entry name" value="P-loop_NTPase"/>
</dbReference>
<protein>
    <submittedName>
        <fullName evidence="5">Heme ABC transporter ATP-binding protein</fullName>
    </submittedName>
</protein>
<keyword evidence="2" id="KW-0547">Nucleotide-binding</keyword>
<dbReference type="RefSeq" id="WP_284315215.1">
    <property type="nucleotide sequence ID" value="NZ_BSPC01000058.1"/>
</dbReference>
<dbReference type="Proteomes" id="UP001156882">
    <property type="component" value="Unassembled WGS sequence"/>
</dbReference>
<dbReference type="SMART" id="SM00382">
    <property type="entry name" value="AAA"/>
    <property type="match status" value="2"/>
</dbReference>
<dbReference type="CDD" id="cd03216">
    <property type="entry name" value="ABC_Carb_Monos_I"/>
    <property type="match status" value="1"/>
</dbReference>
<name>A0ABQ6CPJ5_9HYPH</name>
<evidence type="ECO:0000259" key="4">
    <source>
        <dbReference type="PROSITE" id="PS50893"/>
    </source>
</evidence>
<dbReference type="InterPro" id="IPR003439">
    <property type="entry name" value="ABC_transporter-like_ATP-bd"/>
</dbReference>
<feature type="domain" description="ABC transporter" evidence="4">
    <location>
        <begin position="266"/>
        <end position="513"/>
    </location>
</feature>
<gene>
    <name evidence="5" type="ORF">GCM10007874_52650</name>
</gene>
<proteinExistence type="inferred from homology"/>
<dbReference type="InterPro" id="IPR050107">
    <property type="entry name" value="ABC_carbohydrate_import_ATPase"/>
</dbReference>
<keyword evidence="3 5" id="KW-0067">ATP-binding</keyword>
<comment type="similarity">
    <text evidence="1">Belongs to the ABC transporter superfamily.</text>
</comment>
<dbReference type="Gene3D" id="3.40.50.300">
    <property type="entry name" value="P-loop containing nucleotide triphosphate hydrolases"/>
    <property type="match status" value="2"/>
</dbReference>
<evidence type="ECO:0000313" key="6">
    <source>
        <dbReference type="Proteomes" id="UP001156882"/>
    </source>
</evidence>
<feature type="domain" description="ABC transporter" evidence="4">
    <location>
        <begin position="14"/>
        <end position="249"/>
    </location>
</feature>